<evidence type="ECO:0000256" key="1">
    <source>
        <dbReference type="ARBA" id="ARBA00022980"/>
    </source>
</evidence>
<proteinExistence type="inferred from homology"/>
<keyword evidence="7" id="KW-1185">Reference proteome</keyword>
<dbReference type="InterPro" id="IPR005290">
    <property type="entry name" value="Ribosomal_uS15_bac-type"/>
</dbReference>
<dbReference type="Gene3D" id="6.10.250.3130">
    <property type="match status" value="1"/>
</dbReference>
<accession>A0ABM5NG15</accession>
<dbReference type="HAMAP" id="MF_01343_B">
    <property type="entry name" value="Ribosomal_uS15_B"/>
    <property type="match status" value="1"/>
</dbReference>
<dbReference type="Gene3D" id="1.10.287.10">
    <property type="entry name" value="S15/NS1, RNA-binding"/>
    <property type="match status" value="1"/>
</dbReference>
<organism evidence="6 7">
    <name type="scientific">Candidatus Liberibacter asiaticus str. gxpsy</name>
    <dbReference type="NCBI Taxonomy" id="1174529"/>
    <lineage>
        <taxon>Bacteria</taxon>
        <taxon>Pseudomonadati</taxon>
        <taxon>Pseudomonadota</taxon>
        <taxon>Alphaproteobacteria</taxon>
        <taxon>Hyphomicrobiales</taxon>
        <taxon>Rhizobiaceae</taxon>
        <taxon>Liberibacter</taxon>
    </lineage>
</organism>
<evidence type="ECO:0000313" key="6">
    <source>
        <dbReference type="EMBL" id="AGH16777.1"/>
    </source>
</evidence>
<protein>
    <recommendedName>
        <fullName evidence="3">Small ribosomal subunit protein uS15</fullName>
    </recommendedName>
</protein>
<name>A0ABM5NG15_LIBAS</name>
<keyword evidence="2 3" id="KW-0687">Ribonucleoprotein</keyword>
<evidence type="ECO:0000256" key="2">
    <source>
        <dbReference type="ARBA" id="ARBA00023274"/>
    </source>
</evidence>
<evidence type="ECO:0000313" key="7">
    <source>
        <dbReference type="Proteomes" id="UP000011820"/>
    </source>
</evidence>
<dbReference type="GO" id="GO:0005840">
    <property type="term" value="C:ribosome"/>
    <property type="evidence" value="ECO:0007669"/>
    <property type="project" value="UniProtKB-KW"/>
</dbReference>
<dbReference type="PANTHER" id="PTHR23321:SF26">
    <property type="entry name" value="SMALL RIBOSOMAL SUBUNIT PROTEIN US15M"/>
    <property type="match status" value="1"/>
</dbReference>
<comment type="function">
    <text evidence="3 5">One of the primary rRNA binding proteins, it binds directly to 16S rRNA where it helps nucleate assembly of the platform of the 30S subunit by binding and bridging several RNA helices of the 16S rRNA.</text>
</comment>
<sequence>MSITLERKRELMKEYAVSPGDTGSPEVQVAVCTERIANLTEHFKSAKKDVNSKIGLGRLISLRSSLLKYLERKDVERYKRLVQSLKLRR</sequence>
<dbReference type="InterPro" id="IPR000589">
    <property type="entry name" value="Ribosomal_uS15"/>
</dbReference>
<dbReference type="Proteomes" id="UP000011820">
    <property type="component" value="Chromosome"/>
</dbReference>
<keyword evidence="3 5" id="KW-0699">rRNA-binding</keyword>
<comment type="function">
    <text evidence="3">Forms an intersubunit bridge (bridge B4) with the 23S rRNA of the 50S subunit in the ribosome.</text>
</comment>
<evidence type="ECO:0000256" key="3">
    <source>
        <dbReference type="HAMAP-Rule" id="MF_01343"/>
    </source>
</evidence>
<dbReference type="RefSeq" id="WP_012778757.1">
    <property type="nucleotide sequence ID" value="NC_020549.1"/>
</dbReference>
<dbReference type="InterPro" id="IPR009068">
    <property type="entry name" value="uS15_NS1_RNA-bd_sf"/>
</dbReference>
<dbReference type="CDD" id="cd00353">
    <property type="entry name" value="Ribosomal_S15p_S13e"/>
    <property type="match status" value="1"/>
</dbReference>
<gene>
    <name evidence="3" type="primary">rpsO</name>
    <name evidence="6" type="ORF">WSI_02035</name>
</gene>
<evidence type="ECO:0000256" key="4">
    <source>
        <dbReference type="RuleBase" id="RU003919"/>
    </source>
</evidence>
<dbReference type="Pfam" id="PF00312">
    <property type="entry name" value="Ribosomal_S15"/>
    <property type="match status" value="1"/>
</dbReference>
<dbReference type="NCBIfam" id="TIGR00952">
    <property type="entry name" value="S15_bact"/>
    <property type="match status" value="1"/>
</dbReference>
<keyword evidence="1 3" id="KW-0689">Ribosomal protein</keyword>
<reference evidence="6 7" key="1">
    <citation type="journal article" date="2013" name="Genome Announc.">
        <title>Complete Genome Sequence of a Chinese Strain of 'Candidatus Liberibacter asiaticus'.</title>
        <authorList>
            <person name="Lin H."/>
            <person name="Han C.S."/>
            <person name="Liu B."/>
            <person name="Lou B."/>
            <person name="Bai X."/>
            <person name="Deng C."/>
            <person name="Civerolo E.L."/>
            <person name="Gupta G."/>
        </authorList>
    </citation>
    <scope>NUCLEOTIDE SEQUENCE [LARGE SCALE GENOMIC DNA]</scope>
    <source>
        <strain evidence="7">gxpsy</strain>
    </source>
</reference>
<comment type="subunit">
    <text evidence="3">Part of the 30S ribosomal subunit. Forms a bridge to the 50S subunit in the 70S ribosome, contacting the 23S rRNA.</text>
</comment>
<comment type="similarity">
    <text evidence="3 4">Belongs to the universal ribosomal protein uS15 family.</text>
</comment>
<dbReference type="SMART" id="SM01387">
    <property type="entry name" value="Ribosomal_S15"/>
    <property type="match status" value="1"/>
</dbReference>
<keyword evidence="3 5" id="KW-0694">RNA-binding</keyword>
<dbReference type="EMBL" id="CP004005">
    <property type="protein sequence ID" value="AGH16777.1"/>
    <property type="molecule type" value="Genomic_DNA"/>
</dbReference>
<dbReference type="PROSITE" id="PS00362">
    <property type="entry name" value="RIBOSOMAL_S15"/>
    <property type="match status" value="1"/>
</dbReference>
<evidence type="ECO:0000256" key="5">
    <source>
        <dbReference type="RuleBase" id="RU004524"/>
    </source>
</evidence>
<dbReference type="SUPFAM" id="SSF47060">
    <property type="entry name" value="S15/NS1 RNA-binding domain"/>
    <property type="match status" value="1"/>
</dbReference>
<dbReference type="PANTHER" id="PTHR23321">
    <property type="entry name" value="RIBOSOMAL PROTEIN S15, BACTERIAL AND ORGANELLAR"/>
    <property type="match status" value="1"/>
</dbReference>
<dbReference type="GeneID" id="93076784"/>